<evidence type="ECO:0000313" key="3">
    <source>
        <dbReference type="Proteomes" id="UP001568894"/>
    </source>
</evidence>
<dbReference type="EMBL" id="JASMRN010000008">
    <property type="protein sequence ID" value="MEZ7515747.1"/>
    <property type="molecule type" value="Genomic_DNA"/>
</dbReference>
<organism evidence="2 3">
    <name type="scientific">Flavobacterium frigidarium</name>
    <dbReference type="NCBI Taxonomy" id="99286"/>
    <lineage>
        <taxon>Bacteria</taxon>
        <taxon>Pseudomonadati</taxon>
        <taxon>Bacteroidota</taxon>
        <taxon>Flavobacteriia</taxon>
        <taxon>Flavobacteriales</taxon>
        <taxon>Flavobacteriaceae</taxon>
        <taxon>Flavobacterium</taxon>
    </lineage>
</organism>
<evidence type="ECO:0000256" key="1">
    <source>
        <dbReference type="SAM" id="SignalP"/>
    </source>
</evidence>
<feature type="chain" id="PRO_5045296460" evidence="1">
    <location>
        <begin position="21"/>
        <end position="152"/>
    </location>
</feature>
<accession>A0ABV4KFR0</accession>
<keyword evidence="1" id="KW-0732">Signal</keyword>
<keyword evidence="3" id="KW-1185">Reference proteome</keyword>
<proteinExistence type="predicted"/>
<reference evidence="2 3" key="1">
    <citation type="submission" date="2023-05" db="EMBL/GenBank/DDBJ databases">
        <title>Adaptations of aquatic viruses from atmosphere-close ecosystems of the Central Arctic Ocean.</title>
        <authorList>
            <person name="Rahlff J."/>
            <person name="Holmfeldt K."/>
        </authorList>
    </citation>
    <scope>NUCLEOTIDE SEQUENCE [LARGE SCALE GENOMIC DNA]</scope>
    <source>
        <strain evidence="2 3">Arc14</strain>
    </source>
</reference>
<evidence type="ECO:0000313" key="2">
    <source>
        <dbReference type="EMBL" id="MEZ7515747.1"/>
    </source>
</evidence>
<dbReference type="Proteomes" id="UP001568894">
    <property type="component" value="Unassembled WGS sequence"/>
</dbReference>
<gene>
    <name evidence="2" type="ORF">QO192_10695</name>
</gene>
<name>A0ABV4KFR0_9FLAO</name>
<comment type="caution">
    <text evidence="2">The sequence shown here is derived from an EMBL/GenBank/DDBJ whole genome shotgun (WGS) entry which is preliminary data.</text>
</comment>
<sequence>MNLKKIIPLVLLLTSISFYAQSGSSKSKKEQIQSMKVAFITTELNLSAKEAQRFWPVYNSFDDKQYEIRHDKMTLCKVHLTDAGMSKLSDKEAATLLDKMENSEEDLYALRTKYSKDLREILTPTKILLLRKAEDDFNRKLLHQYRDKAKKK</sequence>
<protein>
    <submittedName>
        <fullName evidence="2">Sensor of ECF-type sigma factor</fullName>
    </submittedName>
</protein>
<feature type="signal peptide" evidence="1">
    <location>
        <begin position="1"/>
        <end position="20"/>
    </location>
</feature>
<dbReference type="RefSeq" id="WP_371570348.1">
    <property type="nucleotide sequence ID" value="NZ_JASMRN010000008.1"/>
</dbReference>